<reference evidence="10 11" key="1">
    <citation type="submission" date="2016-08" db="EMBL/GenBank/DDBJ databases">
        <authorList>
            <consortium name="Lentinula edodes genome sequencing consortium"/>
            <person name="Sakamoto Y."/>
            <person name="Nakade K."/>
            <person name="Sato S."/>
            <person name="Yoshida Y."/>
            <person name="Miyazaki K."/>
            <person name="Natsume S."/>
            <person name="Konno N."/>
        </authorList>
    </citation>
    <scope>NUCLEOTIDE SEQUENCE [LARGE SCALE GENOMIC DNA]</scope>
    <source>
        <strain evidence="10 11">NBRC 111202</strain>
    </source>
</reference>
<accession>A0A1Q3EH08</accession>
<evidence type="ECO:0000256" key="1">
    <source>
        <dbReference type="ARBA" id="ARBA00004127"/>
    </source>
</evidence>
<evidence type="ECO:0000256" key="6">
    <source>
        <dbReference type="ARBA" id="ARBA00023136"/>
    </source>
</evidence>
<dbReference type="PANTHER" id="PTHR16133:SF0">
    <property type="entry name" value="ZINC_IRON REGULATED TRANSPORTER-RELATED PROTEIN 102B, ISOFORM E"/>
    <property type="match status" value="1"/>
</dbReference>
<name>A0A1Q3EH08_LENED</name>
<dbReference type="GO" id="GO:0000139">
    <property type="term" value="C:Golgi membrane"/>
    <property type="evidence" value="ECO:0007669"/>
    <property type="project" value="UniProtKB-SubCell"/>
</dbReference>
<feature type="transmembrane region" description="Helical" evidence="8">
    <location>
        <begin position="677"/>
        <end position="700"/>
    </location>
</feature>
<dbReference type="Pfam" id="PF03235">
    <property type="entry name" value="GmrSD_N"/>
    <property type="match status" value="1"/>
</dbReference>
<feature type="region of interest" description="Disordered" evidence="7">
    <location>
        <begin position="397"/>
        <end position="446"/>
    </location>
</feature>
<feature type="transmembrane region" description="Helical" evidence="8">
    <location>
        <begin position="564"/>
        <end position="582"/>
    </location>
</feature>
<feature type="region of interest" description="Disordered" evidence="7">
    <location>
        <begin position="460"/>
        <end position="484"/>
    </location>
</feature>
<feature type="transmembrane region" description="Helical" evidence="8">
    <location>
        <begin position="712"/>
        <end position="730"/>
    </location>
</feature>
<organism evidence="10 11">
    <name type="scientific">Lentinula edodes</name>
    <name type="common">Shiitake mushroom</name>
    <name type="synonym">Lentinus edodes</name>
    <dbReference type="NCBI Taxonomy" id="5353"/>
    <lineage>
        <taxon>Eukaryota</taxon>
        <taxon>Fungi</taxon>
        <taxon>Dikarya</taxon>
        <taxon>Basidiomycota</taxon>
        <taxon>Agaricomycotina</taxon>
        <taxon>Agaricomycetes</taxon>
        <taxon>Agaricomycetidae</taxon>
        <taxon>Agaricales</taxon>
        <taxon>Marasmiineae</taxon>
        <taxon>Omphalotaceae</taxon>
        <taxon>Lentinula</taxon>
    </lineage>
</organism>
<dbReference type="Proteomes" id="UP000188533">
    <property type="component" value="Unassembled WGS sequence"/>
</dbReference>
<evidence type="ECO:0000313" key="10">
    <source>
        <dbReference type="EMBL" id="GAW06460.1"/>
    </source>
</evidence>
<feature type="transmembrane region" description="Helical" evidence="8">
    <location>
        <begin position="644"/>
        <end position="665"/>
    </location>
</feature>
<keyword evidence="4 8" id="KW-1133">Transmembrane helix</keyword>
<dbReference type="EMBL" id="BDGU01000322">
    <property type="protein sequence ID" value="GAW06460.1"/>
    <property type="molecule type" value="Genomic_DNA"/>
</dbReference>
<feature type="region of interest" description="Disordered" evidence="7">
    <location>
        <begin position="1"/>
        <end position="41"/>
    </location>
</feature>
<dbReference type="Pfam" id="PF02535">
    <property type="entry name" value="Zip"/>
    <property type="match status" value="1"/>
</dbReference>
<evidence type="ECO:0000313" key="11">
    <source>
        <dbReference type="Proteomes" id="UP000188533"/>
    </source>
</evidence>
<comment type="subcellular location">
    <subcellularLocation>
        <location evidence="1">Endomembrane system</location>
        <topology evidence="1">Multi-pass membrane protein</topology>
    </subcellularLocation>
    <subcellularLocation>
        <location evidence="2">Golgi apparatus membrane</location>
    </subcellularLocation>
</comment>
<evidence type="ECO:0000256" key="5">
    <source>
        <dbReference type="ARBA" id="ARBA00023034"/>
    </source>
</evidence>
<keyword evidence="5" id="KW-0333">Golgi apparatus</keyword>
<dbReference type="InterPro" id="IPR004919">
    <property type="entry name" value="GmrSD_N"/>
</dbReference>
<keyword evidence="11" id="KW-1185">Reference proteome</keyword>
<gene>
    <name evidence="10" type="ORF">LENED_008389</name>
</gene>
<protein>
    <recommendedName>
        <fullName evidence="9">GmrSD restriction endonucleases N-terminal domain-containing protein</fullName>
    </recommendedName>
</protein>
<feature type="transmembrane region" description="Helical" evidence="8">
    <location>
        <begin position="526"/>
        <end position="544"/>
    </location>
</feature>
<evidence type="ECO:0000256" key="7">
    <source>
        <dbReference type="SAM" id="MobiDB-lite"/>
    </source>
</evidence>
<evidence type="ECO:0000259" key="9">
    <source>
        <dbReference type="Pfam" id="PF03235"/>
    </source>
</evidence>
<feature type="compositionally biased region" description="Acidic residues" evidence="7">
    <location>
        <begin position="12"/>
        <end position="21"/>
    </location>
</feature>
<dbReference type="STRING" id="5353.A0A1Q3EH08"/>
<feature type="domain" description="GmrSD restriction endonucleases N-terminal" evidence="9">
    <location>
        <begin position="64"/>
        <end position="210"/>
    </location>
</feature>
<feature type="transmembrane region" description="Helical" evidence="8">
    <location>
        <begin position="494"/>
        <end position="514"/>
    </location>
</feature>
<keyword evidence="6 8" id="KW-0472">Membrane</keyword>
<dbReference type="PANTHER" id="PTHR16133">
    <property type="entry name" value="SOLUTE CARRIER FAMILY 39 ZINC TRANSPORTER , MEMBER 9-RELATED"/>
    <property type="match status" value="1"/>
</dbReference>
<keyword evidence="3 8" id="KW-0812">Transmembrane</keyword>
<evidence type="ECO:0000256" key="8">
    <source>
        <dbReference type="SAM" id="Phobius"/>
    </source>
</evidence>
<evidence type="ECO:0000256" key="2">
    <source>
        <dbReference type="ARBA" id="ARBA00004394"/>
    </source>
</evidence>
<evidence type="ECO:0000256" key="4">
    <source>
        <dbReference type="ARBA" id="ARBA00022989"/>
    </source>
</evidence>
<sequence length="755" mass="83959">MSSSESELTDLIYDELEDEGSDYTKTTRTKSPRKQAAPATDYKLQKTLKPPRATTYTARALYEQIYNSDIDLSPEYQRDVVWTKEKQTNLIDSIYRNYYIPPIIFAVSIDDDGAERRTCIDGKQRLTSIQLFMDGLIPHRDPITGQKYWYKIPQSPNASEKKQQVLPDKLQTMFANKQIVCVEYSELSDLEERDIFKRVQQGMALKPSEKLGVLSTIRTGFIRDLLKNYVTDDTLASIPWETSRGGDMRCFSHAVYCMERWSENPEEVKDHGTLAKMEKWLAGSHDISDVVKKRIFDTYDVFVKLATTPKYSPPFREYKKVSPAEMVFIPLLIFVHGILPPEELRYSRRELCTEIMNMRRSVREVYDDVRMNGRIGKFLAEFVKKIEAKVPEPVKPAKIKRKRNFKEEDDDDKRPLATTSSRRKLLTPDTPTTSSADLNMPAPSELPNAAFTKKMKTTVSSASGLNATAPPQPPMSSAQNAPRNHQNDFFQSRILLVMTTLLGASSFGCGMLPLSFVFSKTHLSQLTTLGSGLLLGTALGVIIPEGIEALADAHPSSEISAPRVALSLLCGFTFMLIVEQLFSLHSHSPSSASNSTANVKPTNSVQFDAELAELEGEQGMARSTVDWVAPVQTESSAQMQAIPLTLGLVIHSLADGFALGVSFFPSNESKNSSSLSAIVFLAIIIHKLPTSLALTSSLLATSLPRPQCKKHLAVFSVSTPIAALLSYVALDFFGGAEHADWPGTALLLSMQTLPK</sequence>
<proteinExistence type="predicted"/>
<reference evidence="10 11" key="2">
    <citation type="submission" date="2017-02" db="EMBL/GenBank/DDBJ databases">
        <title>A genome survey and senescence transcriptome analysis in Lentinula edodes.</title>
        <authorList>
            <person name="Sakamoto Y."/>
            <person name="Nakade K."/>
            <person name="Sato S."/>
            <person name="Yoshida Y."/>
            <person name="Miyazaki K."/>
            <person name="Natsume S."/>
            <person name="Konno N."/>
        </authorList>
    </citation>
    <scope>NUCLEOTIDE SEQUENCE [LARGE SCALE GENOMIC DNA]</scope>
    <source>
        <strain evidence="10 11">NBRC 111202</strain>
    </source>
</reference>
<dbReference type="GO" id="GO:0006829">
    <property type="term" value="P:zinc ion transport"/>
    <property type="evidence" value="ECO:0007669"/>
    <property type="project" value="InterPro"/>
</dbReference>
<comment type="caution">
    <text evidence="10">The sequence shown here is derived from an EMBL/GenBank/DDBJ whole genome shotgun (WGS) entry which is preliminary data.</text>
</comment>
<evidence type="ECO:0000256" key="3">
    <source>
        <dbReference type="ARBA" id="ARBA00022692"/>
    </source>
</evidence>
<dbReference type="InterPro" id="IPR045891">
    <property type="entry name" value="ZIP9"/>
</dbReference>
<dbReference type="AlphaFoldDB" id="A0A1Q3EH08"/>
<feature type="compositionally biased region" description="Polar residues" evidence="7">
    <location>
        <begin position="475"/>
        <end position="484"/>
    </location>
</feature>
<dbReference type="GO" id="GO:0046873">
    <property type="term" value="F:metal ion transmembrane transporter activity"/>
    <property type="evidence" value="ECO:0007669"/>
    <property type="project" value="InterPro"/>
</dbReference>
<dbReference type="InterPro" id="IPR003689">
    <property type="entry name" value="ZIP"/>
</dbReference>